<dbReference type="PATRIC" id="fig|1280953.3.peg.3258"/>
<dbReference type="InterPro" id="IPR031312">
    <property type="entry name" value="Na/sul_symport_CS"/>
</dbReference>
<evidence type="ECO:0000256" key="4">
    <source>
        <dbReference type="ARBA" id="ARBA00022737"/>
    </source>
</evidence>
<evidence type="ECO:0000313" key="9">
    <source>
        <dbReference type="EMBL" id="KDA01316.1"/>
    </source>
</evidence>
<evidence type="ECO:0000256" key="6">
    <source>
        <dbReference type="ARBA" id="ARBA00023136"/>
    </source>
</evidence>
<evidence type="ECO:0000256" key="5">
    <source>
        <dbReference type="ARBA" id="ARBA00022989"/>
    </source>
</evidence>
<dbReference type="OrthoDB" id="9809303at2"/>
<dbReference type="SUPFAM" id="SSF116726">
    <property type="entry name" value="TrkA C-terminal domain-like"/>
    <property type="match status" value="2"/>
</dbReference>
<dbReference type="InterPro" id="IPR051679">
    <property type="entry name" value="DASS-Related_Transporters"/>
</dbReference>
<dbReference type="PANTHER" id="PTHR43652">
    <property type="entry name" value="BASIC AMINO ACID ANTIPORTER YFCC-RELATED"/>
    <property type="match status" value="1"/>
</dbReference>
<dbReference type="EMBL" id="ARYL01000031">
    <property type="protein sequence ID" value="KDA01316.1"/>
    <property type="molecule type" value="Genomic_DNA"/>
</dbReference>
<comment type="subcellular location">
    <subcellularLocation>
        <location evidence="1">Membrane</location>
        <topology evidence="1">Multi-pass membrane protein</topology>
    </subcellularLocation>
</comment>
<evidence type="ECO:0000256" key="2">
    <source>
        <dbReference type="ARBA" id="ARBA00022448"/>
    </source>
</evidence>
<gene>
    <name evidence="9" type="ORF">HOC_16261</name>
</gene>
<dbReference type="eggNOG" id="COG0471">
    <property type="taxonomic scope" value="Bacteria"/>
</dbReference>
<protein>
    <recommendedName>
        <fullName evidence="8">RCK C-terminal domain-containing protein</fullName>
    </recommendedName>
</protein>
<dbReference type="Pfam" id="PF03600">
    <property type="entry name" value="CitMHS"/>
    <property type="match status" value="1"/>
</dbReference>
<keyword evidence="2" id="KW-0813">Transport</keyword>
<dbReference type="InterPro" id="IPR036721">
    <property type="entry name" value="RCK_C_sf"/>
</dbReference>
<dbReference type="InterPro" id="IPR006037">
    <property type="entry name" value="RCK_C"/>
</dbReference>
<dbReference type="RefSeq" id="WP_035540524.1">
    <property type="nucleotide sequence ID" value="NZ_ARYL01000031.1"/>
</dbReference>
<feature type="transmembrane region" description="Helical" evidence="7">
    <location>
        <begin position="569"/>
        <end position="589"/>
    </location>
</feature>
<comment type="caution">
    <text evidence="9">The sequence shown here is derived from an EMBL/GenBank/DDBJ whole genome shotgun (WGS) entry which is preliminary data.</text>
</comment>
<feature type="domain" description="RCK C-terminal" evidence="8">
    <location>
        <begin position="299"/>
        <end position="383"/>
    </location>
</feature>
<dbReference type="GO" id="GO:0008324">
    <property type="term" value="F:monoatomic cation transmembrane transporter activity"/>
    <property type="evidence" value="ECO:0007669"/>
    <property type="project" value="InterPro"/>
</dbReference>
<feature type="transmembrane region" description="Helical" evidence="7">
    <location>
        <begin position="9"/>
        <end position="26"/>
    </location>
</feature>
<dbReference type="PROSITE" id="PS51202">
    <property type="entry name" value="RCK_C"/>
    <property type="match status" value="2"/>
</dbReference>
<keyword evidence="3 7" id="KW-0812">Transmembrane</keyword>
<evidence type="ECO:0000259" key="8">
    <source>
        <dbReference type="PROSITE" id="PS51202"/>
    </source>
</evidence>
<keyword evidence="5 7" id="KW-1133">Transmembrane helix</keyword>
<dbReference type="Gene3D" id="3.30.70.1450">
    <property type="entry name" value="Regulator of K+ conductance, C-terminal domain"/>
    <property type="match status" value="2"/>
</dbReference>
<keyword evidence="10" id="KW-1185">Reference proteome</keyword>
<organism evidence="9 10">
    <name type="scientific">Hyphomonas oceanitis SCH89</name>
    <dbReference type="NCBI Taxonomy" id="1280953"/>
    <lineage>
        <taxon>Bacteria</taxon>
        <taxon>Pseudomonadati</taxon>
        <taxon>Pseudomonadota</taxon>
        <taxon>Alphaproteobacteria</taxon>
        <taxon>Hyphomonadales</taxon>
        <taxon>Hyphomonadaceae</taxon>
        <taxon>Hyphomonas</taxon>
    </lineage>
</organism>
<feature type="transmembrane region" description="Helical" evidence="7">
    <location>
        <begin position="32"/>
        <end position="49"/>
    </location>
</feature>
<keyword evidence="4" id="KW-0677">Repeat</keyword>
<dbReference type="InterPro" id="IPR004680">
    <property type="entry name" value="Cit_transptr-like_dom"/>
</dbReference>
<keyword evidence="6 7" id="KW-0472">Membrane</keyword>
<sequence length="591" mass="61877">MQAFLTDHAALISLSILGLMFVGFFMERLPAAAMAMVGAGVFLMLGFLDEKGALSAFSNSAPITIGAMFILAASLRRTGVLDAMAASVLQVADKSAVGALLLLGTIVSVASAFVNNTAVVVILLPIVIELSQRLKISEKKLLIPLSYISILAGTCTLIGTSTNLLVAGVAQENGLAPFGIFEITPIGLVTFASGLVILLGLGWLLLPRSEGDVARPALDSSYLTDVYVREESPAAGKLVSDVPELAKKGINVISLFRGNRRLAVADEESILKAGDRITLRADLQELLTMVDSGLFRIGIKLRQLEGGAEEHAQATVTPNDPNIGRRVSEMTYLSRHAVTVRGLTRFGSLPGPDLASARVKAGDRMIIDGTSGELRDLAASGALVVDTSLKVEPFRRKRGPLAIAILVAVILSSAVFGVPLLITSLIGVGAVLAFGCLTLNDAFEAMDAGVLTLIVAMLMVGQGLQSAGGVEALVSVLQPVLVMASPFWLVLMVYLLTSVLTEVVTNAAVAVIMTPLVIGIGTQLGIDPRALVVAVMFGASASFASPIGYQTNTIVHAAGNYRFSDFLKIGVPMNLIVGVATSVAIYFFYLA</sequence>
<dbReference type="PANTHER" id="PTHR43652:SF2">
    <property type="entry name" value="BASIC AMINO ACID ANTIPORTER YFCC-RELATED"/>
    <property type="match status" value="1"/>
</dbReference>
<evidence type="ECO:0000256" key="7">
    <source>
        <dbReference type="SAM" id="Phobius"/>
    </source>
</evidence>
<reference evidence="9 10" key="1">
    <citation type="journal article" date="2014" name="Antonie Van Leeuwenhoek">
        <title>Hyphomonas beringensis sp. nov. and Hyphomonas chukchiensis sp. nov., isolated from surface seawater of the Bering Sea and Chukchi Sea.</title>
        <authorList>
            <person name="Li C."/>
            <person name="Lai Q."/>
            <person name="Li G."/>
            <person name="Dong C."/>
            <person name="Wang J."/>
            <person name="Liao Y."/>
            <person name="Shao Z."/>
        </authorList>
    </citation>
    <scope>NUCLEOTIDE SEQUENCE [LARGE SCALE GENOMIC DNA]</scope>
    <source>
        <strain evidence="9 10">SCH89</strain>
    </source>
</reference>
<proteinExistence type="predicted"/>
<feature type="transmembrane region" description="Helical" evidence="7">
    <location>
        <begin position="531"/>
        <end position="549"/>
    </location>
</feature>
<feature type="transmembrane region" description="Helical" evidence="7">
    <location>
        <begin position="95"/>
        <end position="124"/>
    </location>
</feature>
<feature type="transmembrane region" description="Helical" evidence="7">
    <location>
        <begin position="56"/>
        <end position="75"/>
    </location>
</feature>
<dbReference type="Proteomes" id="UP000024942">
    <property type="component" value="Unassembled WGS sequence"/>
</dbReference>
<name>A0A059G3D5_9PROT</name>
<feature type="transmembrane region" description="Helical" evidence="7">
    <location>
        <begin position="503"/>
        <end position="524"/>
    </location>
</feature>
<feature type="transmembrane region" description="Helical" evidence="7">
    <location>
        <begin position="145"/>
        <end position="166"/>
    </location>
</feature>
<dbReference type="GO" id="GO:0005886">
    <property type="term" value="C:plasma membrane"/>
    <property type="evidence" value="ECO:0007669"/>
    <property type="project" value="TreeGrafter"/>
</dbReference>
<feature type="transmembrane region" description="Helical" evidence="7">
    <location>
        <begin position="476"/>
        <end position="497"/>
    </location>
</feature>
<feature type="transmembrane region" description="Helical" evidence="7">
    <location>
        <begin position="401"/>
        <end position="434"/>
    </location>
</feature>
<feature type="transmembrane region" description="Helical" evidence="7">
    <location>
        <begin position="186"/>
        <end position="206"/>
    </location>
</feature>
<feature type="transmembrane region" description="Helical" evidence="7">
    <location>
        <begin position="446"/>
        <end position="464"/>
    </location>
</feature>
<dbReference type="AlphaFoldDB" id="A0A059G3D5"/>
<dbReference type="PROSITE" id="PS01271">
    <property type="entry name" value="NA_SULFATE"/>
    <property type="match status" value="1"/>
</dbReference>
<evidence type="ECO:0000313" key="10">
    <source>
        <dbReference type="Proteomes" id="UP000024942"/>
    </source>
</evidence>
<evidence type="ECO:0000256" key="3">
    <source>
        <dbReference type="ARBA" id="ARBA00022692"/>
    </source>
</evidence>
<accession>A0A059G3D5</accession>
<dbReference type="Pfam" id="PF02080">
    <property type="entry name" value="TrkA_C"/>
    <property type="match status" value="1"/>
</dbReference>
<evidence type="ECO:0000256" key="1">
    <source>
        <dbReference type="ARBA" id="ARBA00004141"/>
    </source>
</evidence>
<feature type="domain" description="RCK C-terminal" evidence="8">
    <location>
        <begin position="211"/>
        <end position="295"/>
    </location>
</feature>
<dbReference type="GO" id="GO:0006813">
    <property type="term" value="P:potassium ion transport"/>
    <property type="evidence" value="ECO:0007669"/>
    <property type="project" value="InterPro"/>
</dbReference>